<evidence type="ECO:0000256" key="2">
    <source>
        <dbReference type="ARBA" id="ARBA00022475"/>
    </source>
</evidence>
<dbReference type="STRING" id="314271.RB2654_09614"/>
<feature type="transmembrane region" description="Helical" evidence="6">
    <location>
        <begin position="12"/>
        <end position="28"/>
    </location>
</feature>
<dbReference type="AlphaFoldDB" id="A3VEH9"/>
<proteinExistence type="inferred from homology"/>
<dbReference type="InterPro" id="IPR032816">
    <property type="entry name" value="VTT_dom"/>
</dbReference>
<evidence type="ECO:0000313" key="9">
    <source>
        <dbReference type="Proteomes" id="UP000002931"/>
    </source>
</evidence>
<keyword evidence="5 6" id="KW-0472">Membrane</keyword>
<comment type="subcellular location">
    <subcellularLocation>
        <location evidence="1 6">Cell membrane</location>
        <topology evidence="1 6">Multi-pass membrane protein</topology>
    </subcellularLocation>
</comment>
<keyword evidence="2 6" id="KW-1003">Cell membrane</keyword>
<feature type="transmembrane region" description="Helical" evidence="6">
    <location>
        <begin position="198"/>
        <end position="217"/>
    </location>
</feature>
<dbReference type="InterPro" id="IPR015414">
    <property type="entry name" value="TMEM64"/>
</dbReference>
<dbReference type="PANTHER" id="PTHR12677">
    <property type="entry name" value="GOLGI APPARATUS MEMBRANE PROTEIN TVP38-RELATED"/>
    <property type="match status" value="1"/>
</dbReference>
<keyword evidence="4 6" id="KW-1133">Transmembrane helix</keyword>
<keyword evidence="3 6" id="KW-0812">Transmembrane</keyword>
<dbReference type="PANTHER" id="PTHR12677:SF59">
    <property type="entry name" value="GOLGI APPARATUS MEMBRANE PROTEIN TVP38-RELATED"/>
    <property type="match status" value="1"/>
</dbReference>
<feature type="transmembrane region" description="Helical" evidence="6">
    <location>
        <begin position="132"/>
        <end position="154"/>
    </location>
</feature>
<evidence type="ECO:0000256" key="5">
    <source>
        <dbReference type="ARBA" id="ARBA00023136"/>
    </source>
</evidence>
<sequence length="227" mass="23599">MPHVSRPHLTPLVAIVFGIGLFAAWLLWGSPDVANDLNRETLERLVENAGAAGPVVIVGLMILAVVASPLPSAPIALAAGAAYGHTWGTPWVILGAETGAVCAFVLARALGREAIERRLGKRIERGFLGSQNALTLVVFASRLMPFISSDLVSYVAGLSTIRPWRFALATLAGIAPASFLLAHLGTQAAQGGLGTVDWALALGLGAATGAPLIWAALRGDRKAEEDL</sequence>
<feature type="transmembrane region" description="Helical" evidence="6">
    <location>
        <begin position="49"/>
        <end position="70"/>
    </location>
</feature>
<dbReference type="GO" id="GO:0005886">
    <property type="term" value="C:plasma membrane"/>
    <property type="evidence" value="ECO:0007669"/>
    <property type="project" value="UniProtKB-SubCell"/>
</dbReference>
<evidence type="ECO:0000259" key="7">
    <source>
        <dbReference type="Pfam" id="PF09335"/>
    </source>
</evidence>
<accession>A3VEH9</accession>
<evidence type="ECO:0000256" key="3">
    <source>
        <dbReference type="ARBA" id="ARBA00022692"/>
    </source>
</evidence>
<comment type="similarity">
    <text evidence="6">Belongs to the TVP38/TMEM64 family.</text>
</comment>
<gene>
    <name evidence="8" type="ORF">RB2654_09614</name>
</gene>
<dbReference type="Proteomes" id="UP000002931">
    <property type="component" value="Unassembled WGS sequence"/>
</dbReference>
<dbReference type="EMBL" id="AAMT01000005">
    <property type="protein sequence ID" value="EAQ13317.1"/>
    <property type="molecule type" value="Genomic_DNA"/>
</dbReference>
<feature type="transmembrane region" description="Helical" evidence="6">
    <location>
        <begin position="166"/>
        <end position="186"/>
    </location>
</feature>
<organism evidence="8 9">
    <name type="scientific">Maritimibacter alkaliphilus HTCC2654</name>
    <dbReference type="NCBI Taxonomy" id="314271"/>
    <lineage>
        <taxon>Bacteria</taxon>
        <taxon>Pseudomonadati</taxon>
        <taxon>Pseudomonadota</taxon>
        <taxon>Alphaproteobacteria</taxon>
        <taxon>Rhodobacterales</taxon>
        <taxon>Roseobacteraceae</taxon>
        <taxon>Maritimibacter</taxon>
    </lineage>
</organism>
<evidence type="ECO:0000256" key="6">
    <source>
        <dbReference type="RuleBase" id="RU366058"/>
    </source>
</evidence>
<reference evidence="8 9" key="1">
    <citation type="journal article" date="2010" name="J. Bacteriol.">
        <title>Genome sequences of Pelagibaca bermudensis HTCC2601T and Maritimibacter alkaliphilus HTCC2654T, the type strains of two marine Roseobacter genera.</title>
        <authorList>
            <person name="Thrash J.C."/>
            <person name="Cho J.C."/>
            <person name="Ferriera S."/>
            <person name="Johnson J."/>
            <person name="Vergin K.L."/>
            <person name="Giovannoni S.J."/>
        </authorList>
    </citation>
    <scope>NUCLEOTIDE SEQUENCE [LARGE SCALE GENOMIC DNA]</scope>
    <source>
        <strain evidence="8 9">HTCC2654</strain>
    </source>
</reference>
<evidence type="ECO:0000313" key="8">
    <source>
        <dbReference type="EMBL" id="EAQ13317.1"/>
    </source>
</evidence>
<keyword evidence="9" id="KW-1185">Reference proteome</keyword>
<feature type="domain" description="VTT" evidence="7">
    <location>
        <begin position="70"/>
        <end position="186"/>
    </location>
</feature>
<protein>
    <recommendedName>
        <fullName evidence="6">TVP38/TMEM64 family membrane protein</fullName>
    </recommendedName>
</protein>
<dbReference type="OrthoDB" id="9812980at2"/>
<comment type="caution">
    <text evidence="8">The sequence shown here is derived from an EMBL/GenBank/DDBJ whole genome shotgun (WGS) entry which is preliminary data.</text>
</comment>
<dbReference type="eggNOG" id="COG0398">
    <property type="taxonomic scope" value="Bacteria"/>
</dbReference>
<dbReference type="RefSeq" id="WP_008330923.1">
    <property type="nucleotide sequence ID" value="NZ_CH902578.1"/>
</dbReference>
<evidence type="ECO:0000256" key="4">
    <source>
        <dbReference type="ARBA" id="ARBA00022989"/>
    </source>
</evidence>
<name>A3VEH9_9RHOB</name>
<feature type="transmembrane region" description="Helical" evidence="6">
    <location>
        <begin position="90"/>
        <end position="111"/>
    </location>
</feature>
<evidence type="ECO:0000256" key="1">
    <source>
        <dbReference type="ARBA" id="ARBA00004651"/>
    </source>
</evidence>
<dbReference type="HOGENOM" id="CLU_038944_8_1_5"/>
<dbReference type="Pfam" id="PF09335">
    <property type="entry name" value="VTT_dom"/>
    <property type="match status" value="1"/>
</dbReference>